<dbReference type="PANTHER" id="PTHR47165">
    <property type="entry name" value="OS03G0429900 PROTEIN"/>
    <property type="match status" value="1"/>
</dbReference>
<dbReference type="STRING" id="210143.A0A1R3FYT0"/>
<dbReference type="InterPro" id="IPR031657">
    <property type="entry name" value="REPA_OB_2"/>
</dbReference>
<dbReference type="OrthoDB" id="1699198at2759"/>
<dbReference type="InterPro" id="IPR012340">
    <property type="entry name" value="NA-bd_OB-fold"/>
</dbReference>
<dbReference type="Gramene" id="OMO50956">
    <property type="protein sequence ID" value="OMO50956"/>
    <property type="gene ID" value="CCACVL1_30107"/>
</dbReference>
<keyword evidence="4" id="KW-1185">Reference proteome</keyword>
<feature type="domain" description="Replication protein A OB" evidence="2">
    <location>
        <begin position="124"/>
        <end position="216"/>
    </location>
</feature>
<evidence type="ECO:0000313" key="4">
    <source>
        <dbReference type="Proteomes" id="UP000188268"/>
    </source>
</evidence>
<dbReference type="PANTHER" id="PTHR47165:SF4">
    <property type="entry name" value="OS03G0429900 PROTEIN"/>
    <property type="match status" value="1"/>
</dbReference>
<reference evidence="3 4" key="1">
    <citation type="submission" date="2013-09" db="EMBL/GenBank/DDBJ databases">
        <title>Corchorus capsularis genome sequencing.</title>
        <authorList>
            <person name="Alam M."/>
            <person name="Haque M.S."/>
            <person name="Islam M.S."/>
            <person name="Emdad E.M."/>
            <person name="Islam M.M."/>
            <person name="Ahmed B."/>
            <person name="Halim A."/>
            <person name="Hossen Q.M.M."/>
            <person name="Hossain M.Z."/>
            <person name="Ahmed R."/>
            <person name="Khan M.M."/>
            <person name="Islam R."/>
            <person name="Rashid M.M."/>
            <person name="Khan S.A."/>
            <person name="Rahman M.S."/>
            <person name="Alam M."/>
        </authorList>
    </citation>
    <scope>NUCLEOTIDE SEQUENCE [LARGE SCALE GENOMIC DNA]</scope>
    <source>
        <strain evidence="4">cv. CVL-1</strain>
        <tissue evidence="3">Whole seedling</tissue>
    </source>
</reference>
<evidence type="ECO:0000256" key="1">
    <source>
        <dbReference type="ARBA" id="ARBA00023125"/>
    </source>
</evidence>
<accession>A0A1R3FYT0</accession>
<dbReference type="GO" id="GO:0003677">
    <property type="term" value="F:DNA binding"/>
    <property type="evidence" value="ECO:0007669"/>
    <property type="project" value="UniProtKB-KW"/>
</dbReference>
<dbReference type="Proteomes" id="UP000188268">
    <property type="component" value="Unassembled WGS sequence"/>
</dbReference>
<proteinExistence type="predicted"/>
<dbReference type="SUPFAM" id="SSF50249">
    <property type="entry name" value="Nucleic acid-binding proteins"/>
    <property type="match status" value="1"/>
</dbReference>
<protein>
    <submittedName>
        <fullName evidence="3">Nucleic acid-binding protein</fullName>
    </submittedName>
</protein>
<dbReference type="AlphaFoldDB" id="A0A1R3FYT0"/>
<dbReference type="Pfam" id="PF16900">
    <property type="entry name" value="REPA_OB_2"/>
    <property type="match status" value="1"/>
</dbReference>
<sequence>MAGAYKGREKYIQDGWGDNASRSLMSLLRSLFVEGFAMHGVIPSDLADDFMPQIKEGHFYKIRIFEVVPRLRKTHLVVPLETELFFNVSTQINEVREGVSKFPDYYFKFASYDQVMIRNEKCYCLTDVIVVLGQTTDVKPIVLNNNKGSVDKRDIFLTLISGKKIRITVCDPKILELDITGIIRMGYKPVLAIDGLYIKDNSGNKQINTCSTTKFYLDIDIHEACDVRKRISKISF</sequence>
<organism evidence="3 4">
    <name type="scientific">Corchorus capsularis</name>
    <name type="common">Jute</name>
    <dbReference type="NCBI Taxonomy" id="210143"/>
    <lineage>
        <taxon>Eukaryota</taxon>
        <taxon>Viridiplantae</taxon>
        <taxon>Streptophyta</taxon>
        <taxon>Embryophyta</taxon>
        <taxon>Tracheophyta</taxon>
        <taxon>Spermatophyta</taxon>
        <taxon>Magnoliopsida</taxon>
        <taxon>eudicotyledons</taxon>
        <taxon>Gunneridae</taxon>
        <taxon>Pentapetalae</taxon>
        <taxon>rosids</taxon>
        <taxon>malvids</taxon>
        <taxon>Malvales</taxon>
        <taxon>Malvaceae</taxon>
        <taxon>Grewioideae</taxon>
        <taxon>Apeibeae</taxon>
        <taxon>Corchorus</taxon>
    </lineage>
</organism>
<evidence type="ECO:0000259" key="2">
    <source>
        <dbReference type="Pfam" id="PF16900"/>
    </source>
</evidence>
<gene>
    <name evidence="3" type="ORF">CCACVL1_30107</name>
</gene>
<comment type="caution">
    <text evidence="3">The sequence shown here is derived from an EMBL/GenBank/DDBJ whole genome shotgun (WGS) entry which is preliminary data.</text>
</comment>
<evidence type="ECO:0000313" key="3">
    <source>
        <dbReference type="EMBL" id="OMO50956.1"/>
    </source>
</evidence>
<name>A0A1R3FYT0_COCAP</name>
<keyword evidence="1" id="KW-0238">DNA-binding</keyword>
<dbReference type="EMBL" id="AWWV01016006">
    <property type="protein sequence ID" value="OMO50956.1"/>
    <property type="molecule type" value="Genomic_DNA"/>
</dbReference>
<dbReference type="Gene3D" id="2.40.50.140">
    <property type="entry name" value="Nucleic acid-binding proteins"/>
    <property type="match status" value="2"/>
</dbReference>